<dbReference type="Proteomes" id="UP000217083">
    <property type="component" value="Unassembled WGS sequence"/>
</dbReference>
<accession>A0A263BQM4</accession>
<dbReference type="InterPro" id="IPR054529">
    <property type="entry name" value="TcaA_2nd"/>
</dbReference>
<reference evidence="5" key="1">
    <citation type="submission" date="2017-08" db="EMBL/GenBank/DDBJ databases">
        <authorList>
            <person name="Huang Z."/>
        </authorList>
    </citation>
    <scope>NUCLEOTIDE SEQUENCE [LARGE SCALE GENOMIC DNA]</scope>
    <source>
        <strain evidence="5">SA5d-4</strain>
    </source>
</reference>
<name>A0A263BQM4_9BACI</name>
<evidence type="ECO:0000256" key="1">
    <source>
        <dbReference type="SAM" id="Phobius"/>
    </source>
</evidence>
<keyword evidence="1" id="KW-0812">Transmembrane</keyword>
<dbReference type="RefSeq" id="WP_094926275.1">
    <property type="nucleotide sequence ID" value="NZ_NPIA01000009.1"/>
</dbReference>
<dbReference type="Pfam" id="PF22813">
    <property type="entry name" value="TcaA_2nd"/>
    <property type="match status" value="1"/>
</dbReference>
<evidence type="ECO:0000313" key="4">
    <source>
        <dbReference type="EMBL" id="OZM56015.1"/>
    </source>
</evidence>
<keyword evidence="5" id="KW-1185">Reference proteome</keyword>
<dbReference type="GO" id="GO:0005886">
    <property type="term" value="C:plasma membrane"/>
    <property type="evidence" value="ECO:0007669"/>
    <property type="project" value="UniProtKB-SubCell"/>
</dbReference>
<sequence length="410" mass="47622">MIEINYIKKSISNKTIVKIFVTLFLLLVFFFITTMMNAKEKSLTMLEEALITSNVDQLQSLLSSEHPNMEITKENVEILLSYLDNFKKDKESLLDAITKKENHELLSIKTKKKMLFFEEYAFVINPYYIEFEVDEYIEEIEITGVETLYIKTDGKVKSGPLFPKTYEINVTYKTEYISNYKTKKEIVVTPVLANDQRIVNAKVQTQSVTLDIYNGLGATVLLNGKETDIILDEPNKKIYGIPTDGTTKIAFKKSYPWGEVISEEQKVNRRRIGFYFSPVNEQVKSDIKLATEEFSESFNEAFQKKDVSILKHVTPYMRTTFQEIINDYAGKGKIVIRLFDQSNDINIHEFTNHEINNEYGLPKQEQYYSTFAGHIIDENGMGLYACTMYYDLTQKQWYVFRVFNLASQAQ</sequence>
<comment type="caution">
    <text evidence="4">The sequence shown here is derived from an EMBL/GenBank/DDBJ whole genome shotgun (WGS) entry which is preliminary data.</text>
</comment>
<dbReference type="AlphaFoldDB" id="A0A263BQM4"/>
<evidence type="ECO:0000259" key="3">
    <source>
        <dbReference type="Pfam" id="PF22820"/>
    </source>
</evidence>
<dbReference type="EMBL" id="NPIA01000009">
    <property type="protein sequence ID" value="OZM56015.1"/>
    <property type="molecule type" value="Genomic_DNA"/>
</dbReference>
<dbReference type="PANTHER" id="PTHR40038">
    <property type="entry name" value="MEMBRANE-ASSOCIATED PROTEIN TCAA"/>
    <property type="match status" value="1"/>
</dbReference>
<keyword evidence="1" id="KW-0472">Membrane</keyword>
<evidence type="ECO:0000259" key="2">
    <source>
        <dbReference type="Pfam" id="PF22813"/>
    </source>
</evidence>
<evidence type="ECO:0000313" key="5">
    <source>
        <dbReference type="Proteomes" id="UP000217083"/>
    </source>
</evidence>
<feature type="domain" description="TcaA 4th" evidence="3">
    <location>
        <begin position="208"/>
        <end position="268"/>
    </location>
</feature>
<feature type="transmembrane region" description="Helical" evidence="1">
    <location>
        <begin position="16"/>
        <end position="36"/>
    </location>
</feature>
<organism evidence="4 5">
    <name type="scientific">Lottiidibacillus patelloidae</name>
    <dbReference type="NCBI Taxonomy" id="2670334"/>
    <lineage>
        <taxon>Bacteria</taxon>
        <taxon>Bacillati</taxon>
        <taxon>Bacillota</taxon>
        <taxon>Bacilli</taxon>
        <taxon>Bacillales</taxon>
        <taxon>Bacillaceae</taxon>
        <taxon>Lottiidibacillus</taxon>
    </lineage>
</organism>
<dbReference type="PANTHER" id="PTHR40038:SF1">
    <property type="entry name" value="MEMBRANE-ASSOCIATED PROTEIN TCAA"/>
    <property type="match status" value="1"/>
</dbReference>
<dbReference type="Pfam" id="PF22820">
    <property type="entry name" value="TcaA_3rd_4th"/>
    <property type="match status" value="1"/>
</dbReference>
<protein>
    <submittedName>
        <fullName evidence="4">Uncharacterized protein</fullName>
    </submittedName>
</protein>
<reference evidence="4 5" key="2">
    <citation type="submission" date="2017-09" db="EMBL/GenBank/DDBJ databases">
        <title>Bacillus patelloidae sp. nov., isolated from the intestinal tract of a marine limpet.</title>
        <authorList>
            <person name="Liu R."/>
            <person name="Dong C."/>
            <person name="Shao Z."/>
        </authorList>
    </citation>
    <scope>NUCLEOTIDE SEQUENCE [LARGE SCALE GENOMIC DNA]</scope>
    <source>
        <strain evidence="4 5">SA5d-4</strain>
    </source>
</reference>
<proteinExistence type="predicted"/>
<gene>
    <name evidence="4" type="ORF">CIB95_14325</name>
</gene>
<dbReference type="InterPro" id="IPR054530">
    <property type="entry name" value="TcaA_4th"/>
</dbReference>
<keyword evidence="1" id="KW-1133">Transmembrane helix</keyword>
<feature type="domain" description="TcaA second" evidence="2">
    <location>
        <begin position="39"/>
        <end position="124"/>
    </location>
</feature>